<dbReference type="EMBL" id="LFJN01000024">
    <property type="protein sequence ID" value="KPI37400.1"/>
    <property type="molecule type" value="Genomic_DNA"/>
</dbReference>
<dbReference type="InterPro" id="IPR039436">
    <property type="entry name" value="Asteroid_dom"/>
</dbReference>
<dbReference type="InterPro" id="IPR026832">
    <property type="entry name" value="Asteroid"/>
</dbReference>
<dbReference type="AlphaFoldDB" id="A0A0N1HKS4"/>
<dbReference type="InterPro" id="IPR029060">
    <property type="entry name" value="PIN-like_dom_sf"/>
</dbReference>
<organism evidence="4 5">
    <name type="scientific">Cyphellophora attinorum</name>
    <dbReference type="NCBI Taxonomy" id="1664694"/>
    <lineage>
        <taxon>Eukaryota</taxon>
        <taxon>Fungi</taxon>
        <taxon>Dikarya</taxon>
        <taxon>Ascomycota</taxon>
        <taxon>Pezizomycotina</taxon>
        <taxon>Eurotiomycetes</taxon>
        <taxon>Chaetothyriomycetidae</taxon>
        <taxon>Chaetothyriales</taxon>
        <taxon>Cyphellophoraceae</taxon>
        <taxon>Cyphellophora</taxon>
    </lineage>
</organism>
<comment type="similarity">
    <text evidence="1">Belongs to the asteroid family.</text>
</comment>
<sequence>MGVPGLTRGLAPYTETAVLGKGDHVPQNMRQISRLTIDGPSLAYHVYNKLLAHHYSKYNKALRWPNYQDIGQATLQLLSDLVETGTDVEALYFDGFLPASKFATRLARLERSRKQIEKFCEGNHINPKATVGAIEIDYNDARWTHLVGPGSACSLPAPPFLVPAVVDALRLSSWESKLHVVAEEADTSCARLAKATGASILSNDSDLLLYDIGDEACVVQLQSLDRHENIGAELRNEITATYIHPPTIARKLKVPSLISPAYEIHKDGSATFGTAVKKARTSKEGQDLCDLEAFAAEYRIGDDRPTAHPLSKLDPRTAELCCQVFQPSATEPKLFLPVLYEDPHGKSAWRCGSAYRQLAYSILASIVSWSRGEVCEYYKKGEAIRPNAVCTLGKMKQAHTVDAVLQLAESASVIPVSSIGWYMTALHVVVQERAGKGWLVDLNRFRALMGCSNGSREAERGLIHLEAQVQAVLYSLRILKQMVDFVLTLDGTNLPDQQPLQSLAHCLSTMPSIPELFTNPSQRQKSVETNSLDVDTLLAPIMSLLPTMRGKATKKTAPLRREDSSTLQGQKGAKQSKDRAGGHGYAAARHNVFDVLHNIG</sequence>
<dbReference type="PANTHER" id="PTHR15665:SF1">
    <property type="entry name" value="PROTEIN ASTEROID HOMOLOG 1"/>
    <property type="match status" value="1"/>
</dbReference>
<dbReference type="OrthoDB" id="5297549at2759"/>
<dbReference type="RefSeq" id="XP_017997363.1">
    <property type="nucleotide sequence ID" value="XM_018138999.1"/>
</dbReference>
<gene>
    <name evidence="4" type="ORF">AB675_10241</name>
</gene>
<dbReference type="Proteomes" id="UP000038010">
    <property type="component" value="Unassembled WGS sequence"/>
</dbReference>
<keyword evidence="5" id="KW-1185">Reference proteome</keyword>
<feature type="region of interest" description="Disordered" evidence="2">
    <location>
        <begin position="549"/>
        <end position="584"/>
    </location>
</feature>
<protein>
    <recommendedName>
        <fullName evidence="3">Asteroid domain-containing protein</fullName>
    </recommendedName>
</protein>
<comment type="caution">
    <text evidence="4">The sequence shown here is derived from an EMBL/GenBank/DDBJ whole genome shotgun (WGS) entry which is preliminary data.</text>
</comment>
<dbReference type="PANTHER" id="PTHR15665">
    <property type="entry name" value="ASTEROID PROTEIN"/>
    <property type="match status" value="1"/>
</dbReference>
<name>A0A0N1HKS4_9EURO</name>
<feature type="domain" description="Asteroid" evidence="3">
    <location>
        <begin position="158"/>
        <end position="389"/>
    </location>
</feature>
<evidence type="ECO:0000259" key="3">
    <source>
        <dbReference type="Pfam" id="PF12813"/>
    </source>
</evidence>
<dbReference type="VEuPathDB" id="FungiDB:AB675_10241"/>
<dbReference type="SUPFAM" id="SSF88723">
    <property type="entry name" value="PIN domain-like"/>
    <property type="match status" value="1"/>
</dbReference>
<evidence type="ECO:0000256" key="2">
    <source>
        <dbReference type="SAM" id="MobiDB-lite"/>
    </source>
</evidence>
<evidence type="ECO:0000313" key="4">
    <source>
        <dbReference type="EMBL" id="KPI37400.1"/>
    </source>
</evidence>
<evidence type="ECO:0000313" key="5">
    <source>
        <dbReference type="Proteomes" id="UP000038010"/>
    </source>
</evidence>
<dbReference type="GeneID" id="28730879"/>
<reference evidence="4 5" key="1">
    <citation type="submission" date="2015-06" db="EMBL/GenBank/DDBJ databases">
        <title>Draft genome of the ant-associated black yeast Phialophora attae CBS 131958.</title>
        <authorList>
            <person name="Moreno L.F."/>
            <person name="Stielow B.J."/>
            <person name="de Hoog S."/>
            <person name="Vicente V.A."/>
            <person name="Weiss V.A."/>
            <person name="de Vries M."/>
            <person name="Cruz L.M."/>
            <person name="Souza E.M."/>
        </authorList>
    </citation>
    <scope>NUCLEOTIDE SEQUENCE [LARGE SCALE GENOMIC DNA]</scope>
    <source>
        <strain evidence="4 5">CBS 131958</strain>
    </source>
</reference>
<dbReference type="STRING" id="1664694.A0A0N1HKS4"/>
<proteinExistence type="inferred from homology"/>
<evidence type="ECO:0000256" key="1">
    <source>
        <dbReference type="ARBA" id="ARBA00007398"/>
    </source>
</evidence>
<accession>A0A0N1HKS4</accession>
<dbReference type="Pfam" id="PF12813">
    <property type="entry name" value="XPG_I_2"/>
    <property type="match status" value="1"/>
</dbReference>
<dbReference type="Gene3D" id="3.40.50.1010">
    <property type="entry name" value="5'-nuclease"/>
    <property type="match status" value="1"/>
</dbReference>